<dbReference type="GO" id="GO:0045254">
    <property type="term" value="C:pyruvate dehydrogenase complex"/>
    <property type="evidence" value="ECO:0007669"/>
    <property type="project" value="UniProtKB-UniRule"/>
</dbReference>
<accession>A0A7S0YMC2</accession>
<dbReference type="CDD" id="cd06849">
    <property type="entry name" value="lipoyl_domain"/>
    <property type="match status" value="2"/>
</dbReference>
<dbReference type="Pfam" id="PF02817">
    <property type="entry name" value="E3_binding"/>
    <property type="match status" value="1"/>
</dbReference>
<dbReference type="EMBL" id="HBFM01028835">
    <property type="protein sequence ID" value="CAD8786936.1"/>
    <property type="molecule type" value="Transcribed_RNA"/>
</dbReference>
<evidence type="ECO:0000256" key="4">
    <source>
        <dbReference type="ARBA" id="ARBA00023315"/>
    </source>
</evidence>
<dbReference type="SUPFAM" id="SSF51230">
    <property type="entry name" value="Single hybrid motif"/>
    <property type="match status" value="2"/>
</dbReference>
<evidence type="ECO:0000259" key="7">
    <source>
        <dbReference type="PROSITE" id="PS50968"/>
    </source>
</evidence>
<dbReference type="PROSITE" id="PS50968">
    <property type="entry name" value="BIOTINYL_LIPOYL"/>
    <property type="match status" value="2"/>
</dbReference>
<reference evidence="9" key="1">
    <citation type="submission" date="2021-01" db="EMBL/GenBank/DDBJ databases">
        <authorList>
            <person name="Corre E."/>
            <person name="Pelletier E."/>
            <person name="Niang G."/>
            <person name="Scheremetjew M."/>
            <person name="Finn R."/>
            <person name="Kale V."/>
            <person name="Holt S."/>
            <person name="Cochrane G."/>
            <person name="Meng A."/>
            <person name="Brown T."/>
            <person name="Cohen L."/>
        </authorList>
    </citation>
    <scope>NUCLEOTIDE SEQUENCE</scope>
    <source>
        <strain evidence="9">SAG 63-3</strain>
    </source>
</reference>
<dbReference type="FunFam" id="3.30.559.10:FF:000003">
    <property type="entry name" value="Acetyltransferase component of pyruvate dehydrogenase complex"/>
    <property type="match status" value="1"/>
</dbReference>
<dbReference type="InterPro" id="IPR045257">
    <property type="entry name" value="E2/Pdx1"/>
</dbReference>
<dbReference type="InterPro" id="IPR001078">
    <property type="entry name" value="2-oxoacid_DH_actylTfrase"/>
</dbReference>
<dbReference type="Gene3D" id="2.40.50.100">
    <property type="match status" value="2"/>
</dbReference>
<evidence type="ECO:0000256" key="6">
    <source>
        <dbReference type="SAM" id="MobiDB-lite"/>
    </source>
</evidence>
<dbReference type="SUPFAM" id="SSF47005">
    <property type="entry name" value="Peripheral subunit-binding domain of 2-oxo acid dehydrogenase complex"/>
    <property type="match status" value="1"/>
</dbReference>
<dbReference type="InterPro" id="IPR023213">
    <property type="entry name" value="CAT-like_dom_sf"/>
</dbReference>
<evidence type="ECO:0000256" key="3">
    <source>
        <dbReference type="ARBA" id="ARBA00022823"/>
    </source>
</evidence>
<dbReference type="GO" id="GO:0005739">
    <property type="term" value="C:mitochondrion"/>
    <property type="evidence" value="ECO:0007669"/>
    <property type="project" value="UniProtKB-SubCell"/>
</dbReference>
<dbReference type="Pfam" id="PF00198">
    <property type="entry name" value="2-oxoacid_dh"/>
    <property type="match status" value="1"/>
</dbReference>
<dbReference type="EC" id="2.3.1.12" evidence="5"/>
<comment type="similarity">
    <text evidence="1 5">Belongs to the 2-oxoacid dehydrogenase family.</text>
</comment>
<dbReference type="Gene3D" id="4.10.320.10">
    <property type="entry name" value="E3-binding domain"/>
    <property type="match status" value="1"/>
</dbReference>
<dbReference type="AlphaFoldDB" id="A0A7S0YMC2"/>
<comment type="cofactor">
    <cofactor evidence="5">
        <name>(R)-lipoate</name>
        <dbReference type="ChEBI" id="CHEBI:83088"/>
    </cofactor>
    <text evidence="5">Binds 2 lipoyl cofactors covalently.</text>
</comment>
<keyword evidence="3 5" id="KW-0450">Lipoyl</keyword>
<proteinExistence type="inferred from homology"/>
<feature type="domain" description="Lipoyl-binding" evidence="7">
    <location>
        <begin position="47"/>
        <end position="124"/>
    </location>
</feature>
<dbReference type="Gene3D" id="3.30.559.10">
    <property type="entry name" value="Chloramphenicol acetyltransferase-like domain"/>
    <property type="match status" value="1"/>
</dbReference>
<dbReference type="InterPro" id="IPR006257">
    <property type="entry name" value="LAT1"/>
</dbReference>
<dbReference type="GO" id="GO:0006086">
    <property type="term" value="P:pyruvate decarboxylation to acetyl-CoA"/>
    <property type="evidence" value="ECO:0007669"/>
    <property type="project" value="InterPro"/>
</dbReference>
<evidence type="ECO:0000259" key="8">
    <source>
        <dbReference type="PROSITE" id="PS51826"/>
    </source>
</evidence>
<feature type="domain" description="Peripheral subunit-binding (PSBD)" evidence="8">
    <location>
        <begin position="303"/>
        <end position="340"/>
    </location>
</feature>
<dbReference type="GO" id="GO:0004742">
    <property type="term" value="F:dihydrolipoyllysine-residue acetyltransferase activity"/>
    <property type="evidence" value="ECO:0007669"/>
    <property type="project" value="UniProtKB-UniRule"/>
</dbReference>
<comment type="catalytic activity">
    <reaction evidence="5">
        <text>N(6)-[(R)-dihydrolipoyl]-L-lysyl-[protein] + acetyl-CoA = N(6)-[(R)-S(8)-acetyldihydrolipoyl]-L-lysyl-[protein] + CoA</text>
        <dbReference type="Rhea" id="RHEA:17017"/>
        <dbReference type="Rhea" id="RHEA-COMP:10475"/>
        <dbReference type="Rhea" id="RHEA-COMP:10478"/>
        <dbReference type="ChEBI" id="CHEBI:57287"/>
        <dbReference type="ChEBI" id="CHEBI:57288"/>
        <dbReference type="ChEBI" id="CHEBI:83100"/>
        <dbReference type="ChEBI" id="CHEBI:83111"/>
        <dbReference type="EC" id="2.3.1.12"/>
    </reaction>
</comment>
<feature type="domain" description="Lipoyl-binding" evidence="7">
    <location>
        <begin position="165"/>
        <end position="241"/>
    </location>
</feature>
<keyword evidence="4 5" id="KW-0012">Acyltransferase</keyword>
<evidence type="ECO:0000256" key="1">
    <source>
        <dbReference type="ARBA" id="ARBA00007317"/>
    </source>
</evidence>
<evidence type="ECO:0000313" key="9">
    <source>
        <dbReference type="EMBL" id="CAD8786936.1"/>
    </source>
</evidence>
<organism evidence="9">
    <name type="scientific">Polytomella parva</name>
    <dbReference type="NCBI Taxonomy" id="51329"/>
    <lineage>
        <taxon>Eukaryota</taxon>
        <taxon>Viridiplantae</taxon>
        <taxon>Chlorophyta</taxon>
        <taxon>core chlorophytes</taxon>
        <taxon>Chlorophyceae</taxon>
        <taxon>CS clade</taxon>
        <taxon>Chlamydomonadales</taxon>
        <taxon>Chlamydomonadaceae</taxon>
        <taxon>Polytomella</taxon>
    </lineage>
</organism>
<dbReference type="InterPro" id="IPR000089">
    <property type="entry name" value="Biotin_lipoyl"/>
</dbReference>
<sequence>MNSAQAFSRIALMLRNRALFPKAVTKTVFSNACQANSLRFLASYPPHTIMTMPSLSPTMTQGNITQWKKKEGDSIGPGQILADIETDKATIEWEAQEEGFVAKLLVPSGAKDVALGSPVLVLVEDAESVAAFKDFVPGAASSAKPAAEPKPSAASSKPVLSLPTHDVLNMPALSPTMSQGNILEWSKKVGDSVAPGDVLCEVETDKATIAWEAQEEGYVAAIFFPGGTKDVPIGSPVLVLVDDKGSVAAFKDITPDSLAAFKSSAPSKPTVIAAAPATPAPITASPIVKAPIADKGVSSNRVIASPYARKLAAEAGLDLGSISGSGPEGRIVAEDVQSAIQRGATKAAVAAPPPPSPASTPATTAAAAATGLSYTDVPHTQIRRVTAARLLESKQTIPHYYLTAECHVDALLQAREIINSSQANASSSSTPAPVKLSVNDFVIKAAALALKKVPGVNASWNAEYIRNFNNVDISIAVQTPSGLQVPIVKDADKKGLGSISGDVRSLAAKAKEGKLRPEEFIGGTFTISNLGMYGVKQFAAIVNPPQSAILAVGATDKKVVVAGGSAGGFKEVSTMMVTLSCDHRVIDGAMGAQWLQAFKQYIENPYSMLL</sequence>
<dbReference type="PROSITE" id="PS51826">
    <property type="entry name" value="PSBD"/>
    <property type="match status" value="1"/>
</dbReference>
<dbReference type="PANTHER" id="PTHR23151">
    <property type="entry name" value="DIHYDROLIPOAMIDE ACETYL/SUCCINYL-TRANSFERASE-RELATED"/>
    <property type="match status" value="1"/>
</dbReference>
<dbReference type="Pfam" id="PF00364">
    <property type="entry name" value="Biotin_lipoyl"/>
    <property type="match status" value="2"/>
</dbReference>
<comment type="subcellular location">
    <subcellularLocation>
        <location evidence="5">Mitochondrion</location>
    </subcellularLocation>
</comment>
<evidence type="ECO:0000256" key="5">
    <source>
        <dbReference type="RuleBase" id="RU361137"/>
    </source>
</evidence>
<dbReference type="FunFam" id="2.40.50.100:FF:000010">
    <property type="entry name" value="Acetyltransferase component of pyruvate dehydrogenase complex"/>
    <property type="match status" value="2"/>
</dbReference>
<dbReference type="PANTHER" id="PTHR23151:SF90">
    <property type="entry name" value="DIHYDROLIPOYLLYSINE-RESIDUE ACETYLTRANSFERASE COMPONENT OF PYRUVATE DEHYDROGENASE COMPLEX, MITOCHONDRIAL-RELATED"/>
    <property type="match status" value="1"/>
</dbReference>
<evidence type="ECO:0000256" key="2">
    <source>
        <dbReference type="ARBA" id="ARBA00022679"/>
    </source>
</evidence>
<name>A0A7S0YMC2_9CHLO</name>
<dbReference type="SUPFAM" id="SSF52777">
    <property type="entry name" value="CoA-dependent acyltransferases"/>
    <property type="match status" value="1"/>
</dbReference>
<dbReference type="InterPro" id="IPR004167">
    <property type="entry name" value="PSBD"/>
</dbReference>
<dbReference type="InterPro" id="IPR036625">
    <property type="entry name" value="E3-bd_dom_sf"/>
</dbReference>
<dbReference type="InterPro" id="IPR011053">
    <property type="entry name" value="Single_hybrid_motif"/>
</dbReference>
<protein>
    <recommendedName>
        <fullName evidence="5">Acetyltransferase component of pyruvate dehydrogenase complex</fullName>
        <ecNumber evidence="5">2.3.1.12</ecNumber>
    </recommendedName>
</protein>
<comment type="function">
    <text evidence="5">The pyruvate dehydrogenase complex catalyzes the overall conversion of pyruvate to acetyl-CoA and CO(2).</text>
</comment>
<dbReference type="NCBIfam" id="TIGR01349">
    <property type="entry name" value="PDHac_trf_mito"/>
    <property type="match status" value="1"/>
</dbReference>
<gene>
    <name evidence="9" type="ORF">PPAR00522_LOCUS18700</name>
</gene>
<feature type="region of interest" description="Disordered" evidence="6">
    <location>
        <begin position="344"/>
        <end position="364"/>
    </location>
</feature>
<keyword evidence="2 5" id="KW-0808">Transferase</keyword>